<evidence type="ECO:0000313" key="2">
    <source>
        <dbReference type="Proteomes" id="UP000266693"/>
    </source>
</evidence>
<dbReference type="EMBL" id="QWLV01000004">
    <property type="protein sequence ID" value="RHW17382.1"/>
    <property type="molecule type" value="Genomic_DNA"/>
</dbReference>
<evidence type="ECO:0000313" key="1">
    <source>
        <dbReference type="EMBL" id="RHW17382.1"/>
    </source>
</evidence>
<gene>
    <name evidence="1" type="ORF">D1610_10430</name>
</gene>
<name>A0A396RQ04_9SPHN</name>
<protein>
    <submittedName>
        <fullName evidence="1">Uncharacterized protein</fullName>
    </submittedName>
</protein>
<keyword evidence="2" id="KW-1185">Reference proteome</keyword>
<reference evidence="1 2" key="1">
    <citation type="submission" date="2018-08" db="EMBL/GenBank/DDBJ databases">
        <title>The multiple taxonomic identification of Sphingomonas gilva.</title>
        <authorList>
            <person name="Zhu D."/>
            <person name="Zheng S."/>
        </authorList>
    </citation>
    <scope>NUCLEOTIDE SEQUENCE [LARGE SCALE GENOMIC DNA]</scope>
    <source>
        <strain evidence="1 2">ZDH117</strain>
    </source>
</reference>
<comment type="caution">
    <text evidence="1">The sequence shown here is derived from an EMBL/GenBank/DDBJ whole genome shotgun (WGS) entry which is preliminary data.</text>
</comment>
<dbReference type="AlphaFoldDB" id="A0A396RQ04"/>
<sequence>MDAGIPIYLDRAFVYLPRLREPVHASRDVESSERQVWFERIAINVGIKFFEFHIEIILGIFEGLPVVGYSIPHRAKHLYIDFLFVAKAKPDTVRRRRFPGLRRLQGRHDPIARTATVPVRRVARGTKLHSTTSKILAGNG</sequence>
<organism evidence="1 2">
    <name type="scientific">Sphingomonas gilva</name>
    <dbReference type="NCBI Taxonomy" id="2305907"/>
    <lineage>
        <taxon>Bacteria</taxon>
        <taxon>Pseudomonadati</taxon>
        <taxon>Pseudomonadota</taxon>
        <taxon>Alphaproteobacteria</taxon>
        <taxon>Sphingomonadales</taxon>
        <taxon>Sphingomonadaceae</taxon>
        <taxon>Sphingomonas</taxon>
    </lineage>
</organism>
<proteinExistence type="predicted"/>
<accession>A0A396RQ04</accession>
<dbReference type="Proteomes" id="UP000266693">
    <property type="component" value="Unassembled WGS sequence"/>
</dbReference>